<sequence>MLIVRPGHPDDLEALMALATNAVPALTNFPAHRERLGERLEASRHALSESIASPGSEVYTFVLEDHAGEAPRVVGTASIRARAGAREAYYTWRREMLIHASQQLDVRREVSILSLSHELSESSLLCAFSLDPAYRGGPGERLLRRARLLFVAQHPERFMANLAVAMPGHLDEAGLSPFWESVGRHFFVRDFGEINEIAGIHSKSFIAEVMPPFPLYEPLLTETGRAAIGSIHIAHRRAAADLTDEGFAPSRHVDLFDGGLLFEAPFERLHSVRNNRWHPILVDNRVHNAEHGGALLANQETSAFRCIAAPHALTATGQLRLAPAGADQLNLDTGRAVLAVALPELDAEAAVC</sequence>
<dbReference type="Gene3D" id="2.40.40.20">
    <property type="match status" value="1"/>
</dbReference>
<reference evidence="4 5" key="1">
    <citation type="submission" date="2013-03" db="EMBL/GenBank/DDBJ databases">
        <title>Salinisphaera hydrothermalis C41B8 Genome Sequencing.</title>
        <authorList>
            <person name="Li C."/>
            <person name="Lai Q."/>
            <person name="Shao Z."/>
        </authorList>
    </citation>
    <scope>NUCLEOTIDE SEQUENCE [LARGE SCALE GENOMIC DNA]</scope>
    <source>
        <strain evidence="4 5">C41B8</strain>
    </source>
</reference>
<dbReference type="PANTHER" id="PTHR30420:SF1">
    <property type="entry name" value="ARGININE N-SUCCINYLTRANSFERASE"/>
    <property type="match status" value="1"/>
</dbReference>
<dbReference type="Gene3D" id="3.40.630.30">
    <property type="match status" value="1"/>
</dbReference>
<protein>
    <submittedName>
        <fullName evidence="4">Arginine N-succinyltransferase</fullName>
    </submittedName>
</protein>
<evidence type="ECO:0000256" key="2">
    <source>
        <dbReference type="ARBA" id="ARBA00022679"/>
    </source>
</evidence>
<evidence type="ECO:0000313" key="4">
    <source>
        <dbReference type="EMBL" id="KEZ77463.1"/>
    </source>
</evidence>
<keyword evidence="1" id="KW-0056">Arginine metabolism</keyword>
<dbReference type="PANTHER" id="PTHR30420">
    <property type="entry name" value="N-SUCCINYLARGININE DIHYDROLASE"/>
    <property type="match status" value="1"/>
</dbReference>
<dbReference type="PATRIC" id="fig|1304275.5.peg.1976"/>
<dbReference type="Proteomes" id="UP000028302">
    <property type="component" value="Unassembled WGS sequence"/>
</dbReference>
<dbReference type="NCBIfam" id="TIGR03243">
    <property type="entry name" value="arg_catab_AOST"/>
    <property type="match status" value="1"/>
</dbReference>
<dbReference type="AlphaFoldDB" id="A0A084IL79"/>
<evidence type="ECO:0000313" key="5">
    <source>
        <dbReference type="Proteomes" id="UP000028302"/>
    </source>
</evidence>
<dbReference type="STRING" id="1304275.C41B8_09691"/>
<organism evidence="4 5">
    <name type="scientific">Salinisphaera hydrothermalis (strain C41B8)</name>
    <dbReference type="NCBI Taxonomy" id="1304275"/>
    <lineage>
        <taxon>Bacteria</taxon>
        <taxon>Pseudomonadati</taxon>
        <taxon>Pseudomonadota</taxon>
        <taxon>Gammaproteobacteria</taxon>
        <taxon>Salinisphaerales</taxon>
        <taxon>Salinisphaeraceae</taxon>
        <taxon>Salinisphaera</taxon>
    </lineage>
</organism>
<dbReference type="InterPro" id="IPR007041">
    <property type="entry name" value="Arg_succinylTrfase_AstA/AruG"/>
</dbReference>
<proteinExistence type="predicted"/>
<dbReference type="OrthoDB" id="21121at2"/>
<keyword evidence="2 4" id="KW-0808">Transferase</keyword>
<keyword evidence="5" id="KW-1185">Reference proteome</keyword>
<name>A0A084IL79_SALHC</name>
<comment type="caution">
    <text evidence="4">The sequence shown here is derived from an EMBL/GenBank/DDBJ whole genome shotgun (WGS) entry which is preliminary data.</text>
</comment>
<accession>A0A084IL79</accession>
<evidence type="ECO:0000256" key="1">
    <source>
        <dbReference type="ARBA" id="ARBA00022503"/>
    </source>
</evidence>
<dbReference type="eggNOG" id="COG3138">
    <property type="taxonomic scope" value="Bacteria"/>
</dbReference>
<dbReference type="InterPro" id="IPR016181">
    <property type="entry name" value="Acyl_CoA_acyltransferase"/>
</dbReference>
<gene>
    <name evidence="4" type="ORF">C41B8_09691</name>
</gene>
<dbReference type="GO" id="GO:0006527">
    <property type="term" value="P:L-arginine catabolic process"/>
    <property type="evidence" value="ECO:0007669"/>
    <property type="project" value="InterPro"/>
</dbReference>
<dbReference type="RefSeq" id="WP_037337206.1">
    <property type="nucleotide sequence ID" value="NZ_APNK01000012.1"/>
</dbReference>
<dbReference type="GO" id="GO:0008791">
    <property type="term" value="F:arginine N-succinyltransferase activity"/>
    <property type="evidence" value="ECO:0007669"/>
    <property type="project" value="InterPro"/>
</dbReference>
<dbReference type="SUPFAM" id="SSF55729">
    <property type="entry name" value="Acyl-CoA N-acyltransferases (Nat)"/>
    <property type="match status" value="1"/>
</dbReference>
<evidence type="ECO:0000256" key="3">
    <source>
        <dbReference type="ARBA" id="ARBA00023315"/>
    </source>
</evidence>
<dbReference type="Pfam" id="PF04958">
    <property type="entry name" value="AstA"/>
    <property type="match status" value="1"/>
</dbReference>
<dbReference type="EMBL" id="APNK01000012">
    <property type="protein sequence ID" value="KEZ77463.1"/>
    <property type="molecule type" value="Genomic_DNA"/>
</dbReference>
<keyword evidence="3" id="KW-0012">Acyltransferase</keyword>